<dbReference type="PANTHER" id="PTHR24221:SF654">
    <property type="entry name" value="ATP-BINDING CASSETTE SUB-FAMILY B MEMBER 6"/>
    <property type="match status" value="1"/>
</dbReference>
<evidence type="ECO:0000256" key="1">
    <source>
        <dbReference type="ARBA" id="ARBA00022741"/>
    </source>
</evidence>
<evidence type="ECO:0000313" key="5">
    <source>
        <dbReference type="Proteomes" id="UP000281340"/>
    </source>
</evidence>
<evidence type="ECO:0000313" key="4">
    <source>
        <dbReference type="EMBL" id="RLY59695.1"/>
    </source>
</evidence>
<dbReference type="EMBL" id="RDDM01000022">
    <property type="protein sequence ID" value="RLY59695.1"/>
    <property type="molecule type" value="Genomic_DNA"/>
</dbReference>
<dbReference type="GO" id="GO:0042626">
    <property type="term" value="F:ATPase-coupled transmembrane transporter activity"/>
    <property type="evidence" value="ECO:0007669"/>
    <property type="project" value="TreeGrafter"/>
</dbReference>
<feature type="domain" description="ABC transporter" evidence="3">
    <location>
        <begin position="4"/>
        <end position="184"/>
    </location>
</feature>
<sequence>HWDPQQGEILLNDSPIASLNEAALRQTISVVPQRVHLFSATLRDNLLLASPGSSDEALAESLRRVGLEKLLEDAGLNSWLGEGGRQLSGGELRRLAIARALLHDAPLVLLDEPTEGLDATTESQILELLAEMMREKTVLMVTHRLRGLSRFQQIIVMDNGQIIEQGTHAELLARQGRYYQFKQGL</sequence>
<protein>
    <submittedName>
        <fullName evidence="4">ATP-binding cassette domain-containing protein</fullName>
    </submittedName>
</protein>
<feature type="non-terminal residue" evidence="4">
    <location>
        <position position="1"/>
    </location>
</feature>
<dbReference type="Proteomes" id="UP000281340">
    <property type="component" value="Unassembled WGS sequence"/>
</dbReference>
<dbReference type="PANTHER" id="PTHR24221">
    <property type="entry name" value="ATP-BINDING CASSETTE SUB-FAMILY B"/>
    <property type="match status" value="1"/>
</dbReference>
<dbReference type="SUPFAM" id="SSF52540">
    <property type="entry name" value="P-loop containing nucleoside triphosphate hydrolases"/>
    <property type="match status" value="1"/>
</dbReference>
<dbReference type="InterPro" id="IPR039421">
    <property type="entry name" value="Type_1_exporter"/>
</dbReference>
<dbReference type="PROSITE" id="PS00211">
    <property type="entry name" value="ABC_TRANSPORTER_1"/>
    <property type="match status" value="1"/>
</dbReference>
<evidence type="ECO:0000256" key="2">
    <source>
        <dbReference type="ARBA" id="ARBA00022840"/>
    </source>
</evidence>
<proteinExistence type="predicted"/>
<dbReference type="Pfam" id="PF00005">
    <property type="entry name" value="ABC_tran"/>
    <property type="match status" value="1"/>
</dbReference>
<dbReference type="InterPro" id="IPR017871">
    <property type="entry name" value="ABC_transporter-like_CS"/>
</dbReference>
<evidence type="ECO:0000259" key="3">
    <source>
        <dbReference type="PROSITE" id="PS50893"/>
    </source>
</evidence>
<dbReference type="GO" id="GO:0005524">
    <property type="term" value="F:ATP binding"/>
    <property type="evidence" value="ECO:0007669"/>
    <property type="project" value="UniProtKB-KW"/>
</dbReference>
<dbReference type="Gene3D" id="3.40.50.300">
    <property type="entry name" value="P-loop containing nucleotide triphosphate hydrolases"/>
    <property type="match status" value="1"/>
</dbReference>
<keyword evidence="2 4" id="KW-0067">ATP-binding</keyword>
<dbReference type="GO" id="GO:0016887">
    <property type="term" value="F:ATP hydrolysis activity"/>
    <property type="evidence" value="ECO:0007669"/>
    <property type="project" value="InterPro"/>
</dbReference>
<accession>A0A3L9IC68</accession>
<organism evidence="4 5">
    <name type="scientific">Escherichia coli</name>
    <dbReference type="NCBI Taxonomy" id="562"/>
    <lineage>
        <taxon>Bacteria</taxon>
        <taxon>Pseudomonadati</taxon>
        <taxon>Pseudomonadota</taxon>
        <taxon>Gammaproteobacteria</taxon>
        <taxon>Enterobacterales</taxon>
        <taxon>Enterobacteriaceae</taxon>
        <taxon>Escherichia</taxon>
    </lineage>
</organism>
<name>A0A3L9IC68_ECOLX</name>
<dbReference type="PROSITE" id="PS50893">
    <property type="entry name" value="ABC_TRANSPORTER_2"/>
    <property type="match status" value="1"/>
</dbReference>
<dbReference type="InterPro" id="IPR027417">
    <property type="entry name" value="P-loop_NTPase"/>
</dbReference>
<gene>
    <name evidence="4" type="ORF">EAI46_04850</name>
</gene>
<comment type="caution">
    <text evidence="4">The sequence shown here is derived from an EMBL/GenBank/DDBJ whole genome shotgun (WGS) entry which is preliminary data.</text>
</comment>
<dbReference type="InterPro" id="IPR003439">
    <property type="entry name" value="ABC_transporter-like_ATP-bd"/>
</dbReference>
<reference evidence="4 5" key="1">
    <citation type="submission" date="2018-10" db="EMBL/GenBank/DDBJ databases">
        <title>Comparison of Escherichia coli isolates recovered from retail chicken and from chicken fecal samples by antimicrobial susceptibility test and whole genome sequencing.</title>
        <authorList>
            <person name="Tang B."/>
            <person name="Ma Y."/>
            <person name="He X."/>
            <person name="Cao L."/>
            <person name="Xia X."/>
            <person name="Yang H."/>
        </authorList>
    </citation>
    <scope>NUCLEOTIDE SEQUENCE [LARGE SCALE GENOMIC DNA]</scope>
    <source>
        <strain evidence="4 5">CMJH98b</strain>
    </source>
</reference>
<keyword evidence="1" id="KW-0547">Nucleotide-binding</keyword>
<dbReference type="AlphaFoldDB" id="A0A3L9IC68"/>